<evidence type="ECO:0000256" key="4">
    <source>
        <dbReference type="ARBA" id="ARBA00006551"/>
    </source>
</evidence>
<protein>
    <submittedName>
        <fullName evidence="11">UL51</fullName>
    </submittedName>
</protein>
<keyword evidence="9" id="KW-1035">Host cytoplasm</keyword>
<evidence type="ECO:0000256" key="6">
    <source>
        <dbReference type="ARBA" id="ARBA00022580"/>
    </source>
</evidence>
<evidence type="ECO:0000256" key="8">
    <source>
        <dbReference type="ARBA" id="ARBA00022844"/>
    </source>
</evidence>
<feature type="region of interest" description="Disordered" evidence="10">
    <location>
        <begin position="176"/>
        <end position="233"/>
    </location>
</feature>
<keyword evidence="6" id="KW-0920">Virion tegument</keyword>
<dbReference type="GO" id="GO:0019033">
    <property type="term" value="C:viral tegument"/>
    <property type="evidence" value="ECO:0007669"/>
    <property type="project" value="UniProtKB-SubCell"/>
</dbReference>
<keyword evidence="5" id="KW-0597">Phosphoprotein</keyword>
<keyword evidence="8" id="KW-0946">Virion</keyword>
<evidence type="ECO:0000256" key="3">
    <source>
        <dbReference type="ARBA" id="ARBA00004535"/>
    </source>
</evidence>
<evidence type="ECO:0000256" key="1">
    <source>
        <dbReference type="ARBA" id="ARBA00004136"/>
    </source>
</evidence>
<evidence type="ECO:0000256" key="5">
    <source>
        <dbReference type="ARBA" id="ARBA00022553"/>
    </source>
</evidence>
<evidence type="ECO:0000313" key="12">
    <source>
        <dbReference type="Proteomes" id="UP000098628"/>
    </source>
</evidence>
<keyword evidence="7" id="KW-1040">Host Golgi apparatus</keyword>
<sequence length="252" mass="27094">MLAFISSMCGLRRGAEETYEPVSMGVADGPSLIRLKEALENVNAMLPSPITLEDAVTSADTIKRLARGNTLARTYHICQRNLECLAKHTPNTDNPGLDAVVNAHRVNNKRVADACFASLMQLYMSVGCSDASDTLVDGAIKMAAETELVMADVAVAEKALGLNGAQNEAQTEIIGKHEAQKRRAPNPPVASWTECTSEDQPDGPMRKSVEYATIKKPPRAIAPSPAPRMSVARDKAIKEKPEELQTATLVAV</sequence>
<proteinExistence type="inferred from homology"/>
<dbReference type="Proteomes" id="UP000098628">
    <property type="component" value="Genome"/>
</dbReference>
<gene>
    <name evidence="11" type="primary">ORF09</name>
</gene>
<name>A0A0U1YYS8_9ALPH</name>
<evidence type="ECO:0000256" key="10">
    <source>
        <dbReference type="SAM" id="MobiDB-lite"/>
    </source>
</evidence>
<evidence type="ECO:0000313" key="11">
    <source>
        <dbReference type="EMBL" id="AJG04876.1"/>
    </source>
</evidence>
<comment type="subcellular location">
    <subcellularLocation>
        <location evidence="1">Host Golgi apparatus</location>
    </subcellularLocation>
    <subcellularLocation>
        <location evidence="2">Host cytoplasm</location>
    </subcellularLocation>
    <subcellularLocation>
        <location evidence="3">Virion tegument</location>
    </subcellularLocation>
</comment>
<organism evidence="11 12">
    <name type="scientific">anatid alphaherpesvirus 1</name>
    <dbReference type="NCBI Taxonomy" id="104388"/>
    <lineage>
        <taxon>Viruses</taxon>
        <taxon>Duplodnaviria</taxon>
        <taxon>Heunggongvirae</taxon>
        <taxon>Peploviricota</taxon>
        <taxon>Herviviricetes</taxon>
        <taxon>Herpesvirales</taxon>
        <taxon>Orthoherpesviridae</taxon>
        <taxon>Alphaherpesvirinae</taxon>
        <taxon>Mardivirus</taxon>
        <taxon>Mardivirus anatidalpha1</taxon>
    </lineage>
</organism>
<evidence type="ECO:0000256" key="7">
    <source>
        <dbReference type="ARBA" id="ARBA00022812"/>
    </source>
</evidence>
<dbReference type="GO" id="GO:0044177">
    <property type="term" value="C:host cell Golgi apparatus"/>
    <property type="evidence" value="ECO:0007669"/>
    <property type="project" value="UniProtKB-SubCell"/>
</dbReference>
<comment type="similarity">
    <text evidence="4">Belongs to the herpesviridae UL51 family.</text>
</comment>
<evidence type="ECO:0000256" key="2">
    <source>
        <dbReference type="ARBA" id="ARBA00004192"/>
    </source>
</evidence>
<accession>A0A0U1YYS8</accession>
<reference evidence="12" key="1">
    <citation type="submission" date="2014-03" db="EMBL/GenBank/DDBJ databases">
        <title>Protective efficacy and genomic characteristics of a duck enteritis virus attenuated by serial passage in chick embryo fibroblast.</title>
        <authorList>
            <person name="Yang C."/>
            <person name="Li Q."/>
            <person name="Li J."/>
            <person name="Liu D."/>
            <person name="Li L."/>
            <person name="Li H."/>
            <person name="Xia Y."/>
            <person name="Yang H."/>
            <person name="Yu K."/>
        </authorList>
    </citation>
    <scope>NUCLEOTIDE SEQUENCE [LARGE SCALE GENOMIC DNA]</scope>
</reference>
<dbReference type="Pfam" id="PF04540">
    <property type="entry name" value="Herpes_UL51"/>
    <property type="match status" value="1"/>
</dbReference>
<evidence type="ECO:0000256" key="9">
    <source>
        <dbReference type="ARBA" id="ARBA00023200"/>
    </source>
</evidence>
<dbReference type="InterPro" id="IPR007625">
    <property type="entry name" value="Herpes_UL51"/>
</dbReference>
<dbReference type="EMBL" id="KJ549663">
    <property type="protein sequence ID" value="AJG04876.1"/>
    <property type="molecule type" value="Genomic_DNA"/>
</dbReference>